<accession>A0AAD5MNV1</accession>
<name>A0AAD5MNV1_PARTN</name>
<dbReference type="Proteomes" id="UP001196413">
    <property type="component" value="Unassembled WGS sequence"/>
</dbReference>
<sequence>MSSSLNRVRRTSMVEQSRFICVALRAPQESSEVVLGEHNRYLANFACLPLNSSEKVLEGRREGSEDCAFRRKPADEKRIYKKLQMGKKHSSNYPISGIGQHTSIRKRKATLHASLPMS</sequence>
<gene>
    <name evidence="1" type="ORF">KIN20_019031</name>
</gene>
<reference evidence="1" key="1">
    <citation type="submission" date="2021-06" db="EMBL/GenBank/DDBJ databases">
        <title>Parelaphostrongylus tenuis whole genome reference sequence.</title>
        <authorList>
            <person name="Garwood T.J."/>
            <person name="Larsen P.A."/>
            <person name="Fountain-Jones N.M."/>
            <person name="Garbe J.R."/>
            <person name="Macchietto M.G."/>
            <person name="Kania S.A."/>
            <person name="Gerhold R.W."/>
            <person name="Richards J.E."/>
            <person name="Wolf T.M."/>
        </authorList>
    </citation>
    <scope>NUCLEOTIDE SEQUENCE</scope>
    <source>
        <strain evidence="1">MNPRO001-30</strain>
        <tissue evidence="1">Meninges</tissue>
    </source>
</reference>
<organism evidence="1 2">
    <name type="scientific">Parelaphostrongylus tenuis</name>
    <name type="common">Meningeal worm</name>
    <dbReference type="NCBI Taxonomy" id="148309"/>
    <lineage>
        <taxon>Eukaryota</taxon>
        <taxon>Metazoa</taxon>
        <taxon>Ecdysozoa</taxon>
        <taxon>Nematoda</taxon>
        <taxon>Chromadorea</taxon>
        <taxon>Rhabditida</taxon>
        <taxon>Rhabditina</taxon>
        <taxon>Rhabditomorpha</taxon>
        <taxon>Strongyloidea</taxon>
        <taxon>Metastrongylidae</taxon>
        <taxon>Parelaphostrongylus</taxon>
    </lineage>
</organism>
<dbReference type="EMBL" id="JAHQIW010003777">
    <property type="protein sequence ID" value="KAJ1360128.1"/>
    <property type="molecule type" value="Genomic_DNA"/>
</dbReference>
<dbReference type="AlphaFoldDB" id="A0AAD5MNV1"/>
<evidence type="ECO:0000313" key="2">
    <source>
        <dbReference type="Proteomes" id="UP001196413"/>
    </source>
</evidence>
<evidence type="ECO:0000313" key="1">
    <source>
        <dbReference type="EMBL" id="KAJ1360128.1"/>
    </source>
</evidence>
<protein>
    <submittedName>
        <fullName evidence="1">Uncharacterized protein</fullName>
    </submittedName>
</protein>
<comment type="caution">
    <text evidence="1">The sequence shown here is derived from an EMBL/GenBank/DDBJ whole genome shotgun (WGS) entry which is preliminary data.</text>
</comment>
<keyword evidence="2" id="KW-1185">Reference proteome</keyword>
<proteinExistence type="predicted"/>